<dbReference type="Pfam" id="PF03432">
    <property type="entry name" value="Relaxase"/>
    <property type="match status" value="1"/>
</dbReference>
<accession>A4CH08</accession>
<evidence type="ECO:0000259" key="1">
    <source>
        <dbReference type="Pfam" id="PF03432"/>
    </source>
</evidence>
<sequence>MIGKGKSIAHTRASVAYGMKQEKEFEVILKEFLSGDNPSEIAEEFRLVQEQNQRCTKNTLSFVLSPTIEDGKGLDTEDLKEITKRFMEAMQLQDRQAIAFVHRNREHTHIHLYVNRIDFHGKAYKDNYIGKRSQLAAEKVARDMGLSTARDIQELKLEELKGIRSEIKAIHDKVFAKSSIRSFDTYIAQMQQKEVHIEPYINKQGALQGFRFQYKGHDLKGSAVHRSLSAGNIAKQMNLGSLEVQRIKKDRTILISGKTLSLSPNLATTIVKKALKLALKKVRSASIEL</sequence>
<dbReference type="KEGG" id="rbi:RB2501_04940"/>
<dbReference type="EMBL" id="CP001712">
    <property type="protein sequence ID" value="EAR16216.1"/>
    <property type="molecule type" value="Genomic_DNA"/>
</dbReference>
<keyword evidence="3" id="KW-1185">Reference proteome</keyword>
<dbReference type="OrthoDB" id="3035232at2"/>
<protein>
    <submittedName>
        <fullName evidence="2">Mobilization protein</fullName>
    </submittedName>
</protein>
<dbReference type="eggNOG" id="COG3843">
    <property type="taxonomic scope" value="Bacteria"/>
</dbReference>
<feature type="domain" description="MobA/VirD2-like nuclease" evidence="1">
    <location>
        <begin position="17"/>
        <end position="146"/>
    </location>
</feature>
<evidence type="ECO:0000313" key="3">
    <source>
        <dbReference type="Proteomes" id="UP000009049"/>
    </source>
</evidence>
<dbReference type="AlphaFoldDB" id="A4CH08"/>
<proteinExistence type="predicted"/>
<gene>
    <name evidence="2" type="ordered locus">RB2501_04940</name>
</gene>
<reference evidence="2 3" key="1">
    <citation type="journal article" date="2009" name="J. Bacteriol.">
        <title>Complete genome sequence of Robiginitalea biformata HTCC2501.</title>
        <authorList>
            <person name="Oh H.M."/>
            <person name="Giovannoni S.J."/>
            <person name="Lee K."/>
            <person name="Ferriera S."/>
            <person name="Johnson J."/>
            <person name="Cho J.C."/>
        </authorList>
    </citation>
    <scope>NUCLEOTIDE SEQUENCE [LARGE SCALE GENOMIC DNA]</scope>
    <source>
        <strain evidence="3">ATCC BAA-864 / HTCC2501 / KCTC 12146</strain>
    </source>
</reference>
<dbReference type="STRING" id="313596.RB2501_04940"/>
<name>A4CH08_ROBBH</name>
<dbReference type="InterPro" id="IPR005094">
    <property type="entry name" value="Endonuclease_MobA/VirD2"/>
</dbReference>
<evidence type="ECO:0000313" key="2">
    <source>
        <dbReference type="EMBL" id="EAR16216.1"/>
    </source>
</evidence>
<dbReference type="HOGENOM" id="CLU_067771_1_0_10"/>
<dbReference type="RefSeq" id="WP_015752973.1">
    <property type="nucleotide sequence ID" value="NC_013222.1"/>
</dbReference>
<dbReference type="Proteomes" id="UP000009049">
    <property type="component" value="Chromosome"/>
</dbReference>
<organism evidence="2 3">
    <name type="scientific">Robiginitalea biformata (strain ATCC BAA-864 / DSM 15991 / KCTC 12146 / HTCC2501)</name>
    <dbReference type="NCBI Taxonomy" id="313596"/>
    <lineage>
        <taxon>Bacteria</taxon>
        <taxon>Pseudomonadati</taxon>
        <taxon>Bacteroidota</taxon>
        <taxon>Flavobacteriia</taxon>
        <taxon>Flavobacteriales</taxon>
        <taxon>Flavobacteriaceae</taxon>
        <taxon>Robiginitalea</taxon>
    </lineage>
</organism>